<dbReference type="AlphaFoldDB" id="A0A849SLY9"/>
<dbReference type="EMBL" id="JABFRW010000196">
    <property type="protein sequence ID" value="NOT35451.1"/>
    <property type="molecule type" value="Genomic_DNA"/>
</dbReference>
<feature type="transmembrane region" description="Helical" evidence="8">
    <location>
        <begin position="376"/>
        <end position="393"/>
    </location>
</feature>
<evidence type="ECO:0000256" key="3">
    <source>
        <dbReference type="ARBA" id="ARBA00022676"/>
    </source>
</evidence>
<gene>
    <name evidence="10" type="ORF">HOP12_15000</name>
</gene>
<feature type="transmembrane region" description="Helical" evidence="8">
    <location>
        <begin position="206"/>
        <end position="226"/>
    </location>
</feature>
<feature type="transmembrane region" description="Helical" evidence="8">
    <location>
        <begin position="339"/>
        <end position="356"/>
    </location>
</feature>
<evidence type="ECO:0000256" key="2">
    <source>
        <dbReference type="ARBA" id="ARBA00022475"/>
    </source>
</evidence>
<feature type="transmembrane region" description="Helical" evidence="8">
    <location>
        <begin position="21"/>
        <end position="41"/>
    </location>
</feature>
<keyword evidence="7 8" id="KW-0472">Membrane</keyword>
<evidence type="ECO:0000259" key="9">
    <source>
        <dbReference type="Pfam" id="PF13231"/>
    </source>
</evidence>
<keyword evidence="6 8" id="KW-1133">Transmembrane helix</keyword>
<evidence type="ECO:0000256" key="6">
    <source>
        <dbReference type="ARBA" id="ARBA00022989"/>
    </source>
</evidence>
<accession>A0A849SLY9</accession>
<evidence type="ECO:0000256" key="5">
    <source>
        <dbReference type="ARBA" id="ARBA00022692"/>
    </source>
</evidence>
<feature type="transmembrane region" description="Helical" evidence="8">
    <location>
        <begin position="398"/>
        <end position="418"/>
    </location>
</feature>
<sequence length="533" mass="56806">MNETHGGGPFREVGSRAHGTTWLLPTIALAWIACAGLGGLLEPTETRYAEIAREMNVTHDWLLPRLNGVLHLHKPPLAYWATALGMNLFGPEAFGARLFAVLASLLMVTGLVAAAQRGLAHFAPNATGAAAILATTALVAGFGRSLASDPFLAGAVAWYWALAPSPLAIAAIGVGFLAKGPVVLVHTLLPVLVVAGLSRDRSAMRWLGPGSGWLLAGAIALPWYLLAMTRVKGLLGYWLTDHLWGRYAATIHERGGPPWYFLGVLAVGVLPWLALLIAGIARAWRERDHVAPRLVLAWLFVPLAFFSFSGSKLPAYLLPAFPAAALLAAFGAQSRVARIATALTCAGLGVAGAWLGPRALGHIQQLPSHVPVGGPPLAYVACALLVIAALPVWRGRLALGGACVLAAWTALIAALAPFEAPLGSPRPIARLLAEQRVPGERVVLVNQFNAGLPFYLRETLPMVDVPRETRFDSEALKHSLEVPGDSVAAWAARSRRVWLFGPERGCEELAERHALTFTPLARWRRSVLGFAAR</sequence>
<keyword evidence="4" id="KW-0808">Transferase</keyword>
<comment type="subcellular location">
    <subcellularLocation>
        <location evidence="1">Cell membrane</location>
        <topology evidence="1">Multi-pass membrane protein</topology>
    </subcellularLocation>
</comment>
<proteinExistence type="predicted"/>
<dbReference type="GO" id="GO:0005886">
    <property type="term" value="C:plasma membrane"/>
    <property type="evidence" value="ECO:0007669"/>
    <property type="project" value="UniProtKB-SubCell"/>
</dbReference>
<name>A0A849SLY9_UNCEI</name>
<dbReference type="PANTHER" id="PTHR33908:SF3">
    <property type="entry name" value="UNDECAPRENYL PHOSPHATE-ALPHA-4-AMINO-4-DEOXY-L-ARABINOSE ARABINOSYL TRANSFERASE"/>
    <property type="match status" value="1"/>
</dbReference>
<feature type="domain" description="Glycosyltransferase RgtA/B/C/D-like" evidence="9">
    <location>
        <begin position="73"/>
        <end position="203"/>
    </location>
</feature>
<feature type="transmembrane region" description="Helical" evidence="8">
    <location>
        <begin position="290"/>
        <end position="308"/>
    </location>
</feature>
<evidence type="ECO:0000313" key="11">
    <source>
        <dbReference type="Proteomes" id="UP000580839"/>
    </source>
</evidence>
<comment type="caution">
    <text evidence="10">The sequence shown here is derived from an EMBL/GenBank/DDBJ whole genome shotgun (WGS) entry which is preliminary data.</text>
</comment>
<dbReference type="PANTHER" id="PTHR33908">
    <property type="entry name" value="MANNOSYLTRANSFERASE YKCB-RELATED"/>
    <property type="match status" value="1"/>
</dbReference>
<dbReference type="GO" id="GO:0016763">
    <property type="term" value="F:pentosyltransferase activity"/>
    <property type="evidence" value="ECO:0007669"/>
    <property type="project" value="TreeGrafter"/>
</dbReference>
<dbReference type="GO" id="GO:0010041">
    <property type="term" value="P:response to iron(III) ion"/>
    <property type="evidence" value="ECO:0007669"/>
    <property type="project" value="TreeGrafter"/>
</dbReference>
<keyword evidence="3" id="KW-0328">Glycosyltransferase</keyword>
<dbReference type="InterPro" id="IPR038731">
    <property type="entry name" value="RgtA/B/C-like"/>
</dbReference>
<evidence type="ECO:0000256" key="7">
    <source>
        <dbReference type="ARBA" id="ARBA00023136"/>
    </source>
</evidence>
<evidence type="ECO:0000256" key="1">
    <source>
        <dbReference type="ARBA" id="ARBA00004651"/>
    </source>
</evidence>
<feature type="transmembrane region" description="Helical" evidence="8">
    <location>
        <begin position="314"/>
        <end position="332"/>
    </location>
</feature>
<dbReference type="Pfam" id="PF13231">
    <property type="entry name" value="PMT_2"/>
    <property type="match status" value="1"/>
</dbReference>
<organism evidence="10 11">
    <name type="scientific">Eiseniibacteriota bacterium</name>
    <dbReference type="NCBI Taxonomy" id="2212470"/>
    <lineage>
        <taxon>Bacteria</taxon>
        <taxon>Candidatus Eiseniibacteriota</taxon>
    </lineage>
</organism>
<feature type="transmembrane region" description="Helical" evidence="8">
    <location>
        <begin position="259"/>
        <end position="278"/>
    </location>
</feature>
<reference evidence="10 11" key="1">
    <citation type="submission" date="2020-04" db="EMBL/GenBank/DDBJ databases">
        <title>Metagenomic profiling of ammonia- and methane-oxidizing microorganisms in a Dutch drinking water treatment plant.</title>
        <authorList>
            <person name="Poghosyan L."/>
            <person name="Leucker S."/>
        </authorList>
    </citation>
    <scope>NUCLEOTIDE SEQUENCE [LARGE SCALE GENOMIC DNA]</scope>
    <source>
        <strain evidence="10">S-RSF-IL-03</strain>
    </source>
</reference>
<dbReference type="GO" id="GO:0009103">
    <property type="term" value="P:lipopolysaccharide biosynthetic process"/>
    <property type="evidence" value="ECO:0007669"/>
    <property type="project" value="TreeGrafter"/>
</dbReference>
<evidence type="ECO:0000313" key="10">
    <source>
        <dbReference type="EMBL" id="NOT35451.1"/>
    </source>
</evidence>
<dbReference type="InterPro" id="IPR050297">
    <property type="entry name" value="LipidA_mod_glycosyltrf_83"/>
</dbReference>
<dbReference type="Proteomes" id="UP000580839">
    <property type="component" value="Unassembled WGS sequence"/>
</dbReference>
<keyword evidence="2" id="KW-1003">Cell membrane</keyword>
<keyword evidence="5 8" id="KW-0812">Transmembrane</keyword>
<evidence type="ECO:0000256" key="8">
    <source>
        <dbReference type="SAM" id="Phobius"/>
    </source>
</evidence>
<feature type="transmembrane region" description="Helical" evidence="8">
    <location>
        <begin position="167"/>
        <end position="194"/>
    </location>
</feature>
<evidence type="ECO:0000256" key="4">
    <source>
        <dbReference type="ARBA" id="ARBA00022679"/>
    </source>
</evidence>
<feature type="transmembrane region" description="Helical" evidence="8">
    <location>
        <begin position="126"/>
        <end position="147"/>
    </location>
</feature>
<feature type="transmembrane region" description="Helical" evidence="8">
    <location>
        <begin position="94"/>
        <end position="114"/>
    </location>
</feature>
<protein>
    <recommendedName>
        <fullName evidence="9">Glycosyltransferase RgtA/B/C/D-like domain-containing protein</fullName>
    </recommendedName>
</protein>